<dbReference type="Pfam" id="PF03783">
    <property type="entry name" value="CsgG"/>
    <property type="match status" value="1"/>
</dbReference>
<reference evidence="7 8" key="1">
    <citation type="submission" date="2018-11" db="EMBL/GenBank/DDBJ databases">
        <title>Proposal to divide the Flavobacteriaceae and reorganize its genera based on Amino Acid Identity values calculated from whole genome sequences.</title>
        <authorList>
            <person name="Nicholson A.C."/>
            <person name="Gulvik C.A."/>
            <person name="Whitney A.M."/>
            <person name="Humrighouse B.W."/>
            <person name="Bell M."/>
            <person name="Holmes B."/>
            <person name="Steigerwalt A.G."/>
            <person name="Villarma A."/>
            <person name="Sheth M."/>
            <person name="Batra D."/>
            <person name="Pryor J."/>
            <person name="Bernardet J.-F."/>
            <person name="Hugo C."/>
            <person name="Kampfer P."/>
            <person name="Newman J.D."/>
            <person name="McQuiston J.R."/>
        </authorList>
    </citation>
    <scope>NUCLEOTIDE SEQUENCE [LARGE SCALE GENOMIC DNA]</scope>
    <source>
        <strain evidence="7 8">H3001</strain>
    </source>
</reference>
<feature type="signal peptide" evidence="6">
    <location>
        <begin position="1"/>
        <end position="26"/>
    </location>
</feature>
<keyword evidence="8" id="KW-1185">Reference proteome</keyword>
<organism evidence="7 8">
    <name type="scientific">Kaistella daneshvariae</name>
    <dbReference type="NCBI Taxonomy" id="2487074"/>
    <lineage>
        <taxon>Bacteria</taxon>
        <taxon>Pseudomonadati</taxon>
        <taxon>Bacteroidota</taxon>
        <taxon>Flavobacteriia</taxon>
        <taxon>Flavobacteriales</taxon>
        <taxon>Weeksellaceae</taxon>
        <taxon>Chryseobacterium group</taxon>
        <taxon>Kaistella</taxon>
    </lineage>
</organism>
<evidence type="ECO:0000256" key="5">
    <source>
        <dbReference type="ARBA" id="ARBA00023288"/>
    </source>
</evidence>
<evidence type="ECO:0000256" key="2">
    <source>
        <dbReference type="ARBA" id="ARBA00022729"/>
    </source>
</evidence>
<sequence>MKTSKFLKIIFLPITLLLLQNCTLFNLPTGNEKSTLGESTNYTPEITNLPAPKDKIVVGVYKFRDQTGQYKAADNSASWSTAIPQGTTTILLKALEDSKWFTAIERENIGNLLNERQIIRSTRKEYAANDGTEVSNLPPLLFAGILLEGGVISYDTNVMTGGIGARYFGLGAGAQYRQDRITVYLRAVSTSSGEILKTVYTSKTILSTSINGNFFRFIDTERLLESDIGLTQNEPVHLAVTEAIEKAVLSLIVEGVKDGLWANKQSRPTDFDKIIANYTAEKKQNYSRIIGNKFPDQHRGKMSVFASVEAFKIKGDYKDAQMNIGGKIGVKYFLTNAFNLEANVSLVTLENSGILKEDVMMSEVNAEYLFLPKYKLSPFVYAGVGTLLQSGTPLYKAQAGGGLEYLITKNLALRAGSQYDFGFSDNWDKFVSGKRKDMGVRVGLGLNLYFGSKPIKN</sequence>
<evidence type="ECO:0000256" key="4">
    <source>
        <dbReference type="ARBA" id="ARBA00023139"/>
    </source>
</evidence>
<dbReference type="InterPro" id="IPR011250">
    <property type="entry name" value="OMP/PagP_B-barrel"/>
</dbReference>
<evidence type="ECO:0000313" key="8">
    <source>
        <dbReference type="Proteomes" id="UP000274483"/>
    </source>
</evidence>
<name>A0ABN5T3N2_9FLAO</name>
<proteinExistence type="predicted"/>
<dbReference type="Gene3D" id="3.40.50.10610">
    <property type="entry name" value="ABC-type transport auxiliary lipoprotein component"/>
    <property type="match status" value="1"/>
</dbReference>
<dbReference type="PANTHER" id="PTHR41164">
    <property type="entry name" value="CURLI PRODUCTION ASSEMBLY/TRANSPORT COMPONENT CSGG"/>
    <property type="match status" value="1"/>
</dbReference>
<keyword evidence="5" id="KW-0449">Lipoprotein</keyword>
<dbReference type="SUPFAM" id="SSF56925">
    <property type="entry name" value="OMPA-like"/>
    <property type="match status" value="1"/>
</dbReference>
<gene>
    <name evidence="7" type="ORF">EIB71_10335</name>
</gene>
<dbReference type="RefSeq" id="WP_124758367.1">
    <property type="nucleotide sequence ID" value="NZ_CBCRWA010000001.1"/>
</dbReference>
<evidence type="ECO:0000256" key="3">
    <source>
        <dbReference type="ARBA" id="ARBA00023136"/>
    </source>
</evidence>
<dbReference type="Gene3D" id="2.40.160.20">
    <property type="match status" value="1"/>
</dbReference>
<evidence type="ECO:0000313" key="7">
    <source>
        <dbReference type="EMBL" id="AZI68040.1"/>
    </source>
</evidence>
<keyword evidence="1" id="KW-1003">Cell membrane</keyword>
<keyword evidence="2 6" id="KW-0732">Signal</keyword>
<protein>
    <submittedName>
        <fullName evidence="7">Curli production assembly protein CsgG</fullName>
    </submittedName>
</protein>
<accession>A0ABN5T3N2</accession>
<evidence type="ECO:0000256" key="6">
    <source>
        <dbReference type="SAM" id="SignalP"/>
    </source>
</evidence>
<dbReference type="EMBL" id="CP034158">
    <property type="protein sequence ID" value="AZI68040.1"/>
    <property type="molecule type" value="Genomic_DNA"/>
</dbReference>
<dbReference type="InterPro" id="IPR005534">
    <property type="entry name" value="Curli_assmbl/transp-comp_CsgG"/>
</dbReference>
<dbReference type="PANTHER" id="PTHR41164:SF1">
    <property type="entry name" value="CURLI PRODUCTION ASSEMBLY_TRANSPORT COMPONENT CSGG"/>
    <property type="match status" value="1"/>
</dbReference>
<evidence type="ECO:0000256" key="1">
    <source>
        <dbReference type="ARBA" id="ARBA00022475"/>
    </source>
</evidence>
<feature type="chain" id="PRO_5045743837" evidence="6">
    <location>
        <begin position="27"/>
        <end position="457"/>
    </location>
</feature>
<keyword evidence="4" id="KW-0564">Palmitate</keyword>
<keyword evidence="3" id="KW-0472">Membrane</keyword>
<dbReference type="Proteomes" id="UP000274483">
    <property type="component" value="Chromosome"/>
</dbReference>